<dbReference type="GO" id="GO:0005524">
    <property type="term" value="F:ATP binding"/>
    <property type="evidence" value="ECO:0007669"/>
    <property type="project" value="UniProtKB-UniRule"/>
</dbReference>
<dbReference type="SUPFAM" id="SSF52540">
    <property type="entry name" value="P-loop containing nucleoside triphosphate hydrolases"/>
    <property type="match status" value="1"/>
</dbReference>
<feature type="site" description="Increases nucleophilicity of active site Cys" evidence="7">
    <location>
        <position position="444"/>
    </location>
</feature>
<evidence type="ECO:0000259" key="10">
    <source>
        <dbReference type="Pfam" id="PF07685"/>
    </source>
</evidence>
<dbReference type="PANTHER" id="PTHR43873">
    <property type="entry name" value="COBYRINATE A,C-DIAMIDE SYNTHASE"/>
    <property type="match status" value="1"/>
</dbReference>
<dbReference type="SUPFAM" id="SSF52317">
    <property type="entry name" value="Class I glutamine amidotransferase-like"/>
    <property type="match status" value="1"/>
</dbReference>
<keyword evidence="2 7" id="KW-0436">Ligase</keyword>
<feature type="domain" description="CobQ/CobB/MinD/ParA nucleotide binding" evidence="9">
    <location>
        <begin position="14"/>
        <end position="201"/>
    </location>
</feature>
<dbReference type="Gene3D" id="3.40.640.10">
    <property type="entry name" value="Type I PLP-dependent aspartate aminotransferase-like (Major domain)"/>
    <property type="match status" value="1"/>
</dbReference>
<dbReference type="GO" id="GO:0009236">
    <property type="term" value="P:cobalamin biosynthetic process"/>
    <property type="evidence" value="ECO:0007669"/>
    <property type="project" value="UniProtKB-UniRule"/>
</dbReference>
<dbReference type="Gene3D" id="3.40.50.300">
    <property type="entry name" value="P-loop containing nucleotide triphosphate hydrolases"/>
    <property type="match status" value="1"/>
</dbReference>
<accession>A0A917S5L1</accession>
<keyword evidence="3 7" id="KW-0547">Nucleotide-binding</keyword>
<dbReference type="Pfam" id="PF00155">
    <property type="entry name" value="Aminotran_1_2"/>
    <property type="match status" value="1"/>
</dbReference>
<dbReference type="InterPro" id="IPR004839">
    <property type="entry name" value="Aminotransferase_I/II_large"/>
</dbReference>
<keyword evidence="12" id="KW-1185">Reference proteome</keyword>
<dbReference type="CDD" id="cd05388">
    <property type="entry name" value="CobB_N"/>
    <property type="match status" value="1"/>
</dbReference>
<dbReference type="InterPro" id="IPR004838">
    <property type="entry name" value="NHTrfase_class1_PyrdxlP-BS"/>
</dbReference>
<sequence length="823" mass="86169">MVTSQLSVPAPPRIVVSAPGSGQGKTTIATGLMAALRHRGEQVAGFKIGPDYIDPGYHSLATGRPGRNLDPRLCSEELMLPLLLHGSRSPGPADVAVIEGVMGLYDGQLGTDGYASTAHVARLLQAPVIIVLDVSGVSRTAAALVRGLIAEDARLSIAGVIMNKVGSPRHAGEIRRALDDHGIVTLGAVPRDRGVSVPSRHLGLMPAAERPDAVDVIGRLADELADSVDLDAVLTAARNAPVIAGTPWDPTTVVRPASDERPVVAIAGGRAFTFRYAETEELLSAAGCRPVSFDPAEDIALPADTAGIYLGGGFPEVHAESLARNAPLRDAIADAVGRGVPTVAECAGLLYLAKSCDDQPMVGVLPTDGVMTERLTLGYRTGVADHDQLLAGAGETVTGHEFHRTAVTPDGSTPPAWLLGGRPEGFSLDPAGTGTPTVHASYLHIHWAGHPTVAQRFADAAHRYRQRVGQHAYDLDHHGDRDIADGLVDLAVNVRLGAPPAWLATILRDSIDHLAGYPRIDAATQAIAAAHGADIDQVLPTAGGAEGFTLIARGVRGDHPLVVHPQFTEPEAALRAAGRRPRRLVLSEADGFVLDPSAVDDHANLIMIGNPTNPTGVLHPADQIRALVRPGRVVCVDEAFMDAVPGERESLLGGDLTGIVVLRSLTKTWGLAGLRAGYAVGDPAIIADLRRQQAPWSVSTPAADAIVACLSAQARAEAARAAEEFDRLRTPLVSGLRDLGLSVLGDPATPFVLVDCAGWPGRPGWLRLALRDHGVAARRGDTFPGLGPDWIRVAVRDPGTTRGFLSTLADIKAGAVNHQEIPA</sequence>
<dbReference type="Proteomes" id="UP000613840">
    <property type="component" value="Unassembled WGS sequence"/>
</dbReference>
<dbReference type="AlphaFoldDB" id="A0A917S5L1"/>
<dbReference type="GO" id="GO:0042242">
    <property type="term" value="F:cobyrinic acid a,c-diamide synthase activity"/>
    <property type="evidence" value="ECO:0007669"/>
    <property type="project" value="InterPro"/>
</dbReference>
<evidence type="ECO:0000256" key="5">
    <source>
        <dbReference type="ARBA" id="ARBA00022842"/>
    </source>
</evidence>
<dbReference type="GO" id="GO:0043802">
    <property type="term" value="F:hydrogenobyrinic acid a,c-diamide synthase (glutamine-hydrolysing) activity"/>
    <property type="evidence" value="ECO:0007669"/>
    <property type="project" value="UniProtKB-UniRule"/>
</dbReference>
<dbReference type="EMBL" id="BMMZ01000003">
    <property type="protein sequence ID" value="GGL59657.1"/>
    <property type="molecule type" value="Genomic_DNA"/>
</dbReference>
<dbReference type="NCBIfam" id="TIGR00379">
    <property type="entry name" value="cobB"/>
    <property type="match status" value="1"/>
</dbReference>
<evidence type="ECO:0000256" key="1">
    <source>
        <dbReference type="ARBA" id="ARBA00001946"/>
    </source>
</evidence>
<proteinExistence type="inferred from homology"/>
<gene>
    <name evidence="7" type="primary">cobB</name>
    <name evidence="11" type="ORF">GCM10011575_17800</name>
</gene>
<name>A0A917S5L1_9ACTN</name>
<evidence type="ECO:0000256" key="7">
    <source>
        <dbReference type="HAMAP-Rule" id="MF_00027"/>
    </source>
</evidence>
<dbReference type="NCBIfam" id="NF005915">
    <property type="entry name" value="PRK07908.1"/>
    <property type="match status" value="1"/>
</dbReference>
<dbReference type="HAMAP" id="MF_00027">
    <property type="entry name" value="CobB_CbiA"/>
    <property type="match status" value="1"/>
</dbReference>
<reference evidence="11" key="1">
    <citation type="journal article" date="2014" name="Int. J. Syst. Evol. Microbiol.">
        <title>Complete genome sequence of Corynebacterium casei LMG S-19264T (=DSM 44701T), isolated from a smear-ripened cheese.</title>
        <authorList>
            <consortium name="US DOE Joint Genome Institute (JGI-PGF)"/>
            <person name="Walter F."/>
            <person name="Albersmeier A."/>
            <person name="Kalinowski J."/>
            <person name="Ruckert C."/>
        </authorList>
    </citation>
    <scope>NUCLEOTIDE SEQUENCE</scope>
    <source>
        <strain evidence="11">CGMCC 4.7306</strain>
    </source>
</reference>
<feature type="domain" description="CobB/CobQ-like glutamine amidotransferase" evidence="10">
    <location>
        <begin position="281"/>
        <end position="450"/>
    </location>
</feature>
<keyword evidence="7" id="KW-0169">Cobalamin biosynthesis</keyword>
<dbReference type="InterPro" id="IPR027417">
    <property type="entry name" value="P-loop_NTPase"/>
</dbReference>
<evidence type="ECO:0000256" key="2">
    <source>
        <dbReference type="ARBA" id="ARBA00022598"/>
    </source>
</evidence>
<comment type="function">
    <text evidence="7">Catalyzes the ATP-dependent amidation of the two carboxylate groups at positions a and c of hydrogenobyrinate, using either L-glutamine or ammonia as the nitrogen source.</text>
</comment>
<evidence type="ECO:0000256" key="4">
    <source>
        <dbReference type="ARBA" id="ARBA00022840"/>
    </source>
</evidence>
<dbReference type="EC" id="6.3.5.9" evidence="7"/>
<dbReference type="Pfam" id="PF01656">
    <property type="entry name" value="CbiA"/>
    <property type="match status" value="1"/>
</dbReference>
<evidence type="ECO:0000256" key="3">
    <source>
        <dbReference type="ARBA" id="ARBA00022741"/>
    </source>
</evidence>
<feature type="domain" description="Aminotransferase class I/classII large" evidence="8">
    <location>
        <begin position="487"/>
        <end position="799"/>
    </location>
</feature>
<comment type="similarity">
    <text evidence="7">Belongs to the CobB/CbiA family.</text>
</comment>
<dbReference type="GO" id="GO:0030170">
    <property type="term" value="F:pyridoxal phosphate binding"/>
    <property type="evidence" value="ECO:0007669"/>
    <property type="project" value="InterPro"/>
</dbReference>
<comment type="miscellaneous">
    <text evidence="7">The a and c carboxylates of hydrogenobyrinate are activated for nucleophilic attack via formation of a phosphorylated intermediate by ATP. CobB catalyzes first the amidation of the c-carboxylate, and then that of the a-carboxylate.</text>
</comment>
<dbReference type="InterPro" id="IPR029062">
    <property type="entry name" value="Class_I_gatase-like"/>
</dbReference>
<comment type="domain">
    <text evidence="7">Comprises of two domains. The C-terminal domain contains the binding site for glutamine and catalyzes the hydrolysis of this substrate to glutamate and ammonia. The N-terminal domain is anticipated to bind ATP and hydrogenobyrinate and catalyzes the ultimate synthesis of the diamide product. The ammonia produced via the glutaminase domain is probably translocated to the adjacent domain via a molecular tunnel, where it reacts with an activated intermediate.</text>
</comment>
<comment type="caution">
    <text evidence="11">The sequence shown here is derived from an EMBL/GenBank/DDBJ whole genome shotgun (WGS) entry which is preliminary data.</text>
</comment>
<dbReference type="Gene3D" id="3.40.50.880">
    <property type="match status" value="1"/>
</dbReference>
<feature type="active site" description="Nucleophile" evidence="7">
    <location>
        <position position="346"/>
    </location>
</feature>
<dbReference type="PROSITE" id="PS51274">
    <property type="entry name" value="GATASE_COBBQ"/>
    <property type="match status" value="1"/>
</dbReference>
<dbReference type="SUPFAM" id="SSF53383">
    <property type="entry name" value="PLP-dependent transferases"/>
    <property type="match status" value="1"/>
</dbReference>
<protein>
    <recommendedName>
        <fullName evidence="7">Hydrogenobyrinate a,c-diamide synthase</fullName>
        <ecNumber evidence="7">6.3.5.9</ecNumber>
    </recommendedName>
    <alternativeName>
        <fullName evidence="7">Hydrogenobyrinic acid a,c-diamide synthase</fullName>
    </alternativeName>
</protein>
<dbReference type="Gene3D" id="3.90.1150.10">
    <property type="entry name" value="Aspartate Aminotransferase, domain 1"/>
    <property type="match status" value="1"/>
</dbReference>
<dbReference type="InterPro" id="IPR015422">
    <property type="entry name" value="PyrdxlP-dep_Trfase_small"/>
</dbReference>
<dbReference type="CDD" id="cd03130">
    <property type="entry name" value="GATase1_CobB"/>
    <property type="match status" value="1"/>
</dbReference>
<comment type="catalytic activity">
    <reaction evidence="7">
        <text>hydrogenobyrinate + 2 L-glutamine + 2 ATP + 2 H2O = hydrogenobyrinate a,c-diamide + 2 L-glutamate + 2 ADP + 2 phosphate + 2 H(+)</text>
        <dbReference type="Rhea" id="RHEA:12544"/>
        <dbReference type="ChEBI" id="CHEBI:15377"/>
        <dbReference type="ChEBI" id="CHEBI:15378"/>
        <dbReference type="ChEBI" id="CHEBI:29985"/>
        <dbReference type="ChEBI" id="CHEBI:30616"/>
        <dbReference type="ChEBI" id="CHEBI:43474"/>
        <dbReference type="ChEBI" id="CHEBI:58359"/>
        <dbReference type="ChEBI" id="CHEBI:77873"/>
        <dbReference type="ChEBI" id="CHEBI:77874"/>
        <dbReference type="ChEBI" id="CHEBI:456216"/>
        <dbReference type="EC" id="6.3.5.9"/>
    </reaction>
</comment>
<reference evidence="11" key="2">
    <citation type="submission" date="2020-09" db="EMBL/GenBank/DDBJ databases">
        <authorList>
            <person name="Sun Q."/>
            <person name="Zhou Y."/>
        </authorList>
    </citation>
    <scope>NUCLEOTIDE SEQUENCE</scope>
    <source>
        <strain evidence="11">CGMCC 4.7306</strain>
    </source>
</reference>
<dbReference type="InterPro" id="IPR015421">
    <property type="entry name" value="PyrdxlP-dep_Trfase_major"/>
</dbReference>
<evidence type="ECO:0000256" key="6">
    <source>
        <dbReference type="ARBA" id="ARBA00022962"/>
    </source>
</evidence>
<evidence type="ECO:0000259" key="9">
    <source>
        <dbReference type="Pfam" id="PF01656"/>
    </source>
</evidence>
<dbReference type="InterPro" id="IPR004484">
    <property type="entry name" value="CbiA/CobB_synth"/>
</dbReference>
<dbReference type="InterPro" id="IPR015424">
    <property type="entry name" value="PyrdxlP-dep_Trfase"/>
</dbReference>
<keyword evidence="4 7" id="KW-0067">ATP-binding</keyword>
<dbReference type="CDD" id="cd00609">
    <property type="entry name" value="AAT_like"/>
    <property type="match status" value="1"/>
</dbReference>
<dbReference type="Pfam" id="PF07685">
    <property type="entry name" value="GATase_3"/>
    <property type="match status" value="1"/>
</dbReference>
<organism evidence="11 12">
    <name type="scientific">Microlunatus endophyticus</name>
    <dbReference type="NCBI Taxonomy" id="1716077"/>
    <lineage>
        <taxon>Bacteria</taxon>
        <taxon>Bacillati</taxon>
        <taxon>Actinomycetota</taxon>
        <taxon>Actinomycetes</taxon>
        <taxon>Propionibacteriales</taxon>
        <taxon>Propionibacteriaceae</taxon>
        <taxon>Microlunatus</taxon>
    </lineage>
</organism>
<keyword evidence="6 7" id="KW-0315">Glutamine amidotransferase</keyword>
<keyword evidence="5 7" id="KW-0460">Magnesium</keyword>
<comment type="cofactor">
    <cofactor evidence="1 7">
        <name>Mg(2+)</name>
        <dbReference type="ChEBI" id="CHEBI:18420"/>
    </cofactor>
</comment>
<evidence type="ECO:0000259" key="8">
    <source>
        <dbReference type="Pfam" id="PF00155"/>
    </source>
</evidence>
<evidence type="ECO:0000313" key="12">
    <source>
        <dbReference type="Proteomes" id="UP000613840"/>
    </source>
</evidence>
<dbReference type="PANTHER" id="PTHR43873:SF1">
    <property type="entry name" value="COBYRINATE A,C-DIAMIDE SYNTHASE"/>
    <property type="match status" value="1"/>
</dbReference>
<dbReference type="PROSITE" id="PS00105">
    <property type="entry name" value="AA_TRANSFER_CLASS_1"/>
    <property type="match status" value="1"/>
</dbReference>
<dbReference type="InterPro" id="IPR011698">
    <property type="entry name" value="GATase_3"/>
</dbReference>
<evidence type="ECO:0000313" key="11">
    <source>
        <dbReference type="EMBL" id="GGL59657.1"/>
    </source>
</evidence>
<dbReference type="InterPro" id="IPR002586">
    <property type="entry name" value="CobQ/CobB/MinD/ParA_Nub-bd_dom"/>
</dbReference>
<comment type="pathway">
    <text evidence="7">Cofactor biosynthesis; adenosylcobalamin biosynthesis; cob(II)yrinate a,c-diamide from precorrin-2 (aerobic route): step 9/10.</text>
</comment>
<dbReference type="NCBIfam" id="NF002204">
    <property type="entry name" value="PRK01077.1"/>
    <property type="match status" value="1"/>
</dbReference>